<protein>
    <submittedName>
        <fullName evidence="1">Uncharacterized protein</fullName>
    </submittedName>
</protein>
<dbReference type="EMBL" id="ML978364">
    <property type="protein sequence ID" value="KAF2023256.1"/>
    <property type="molecule type" value="Genomic_DNA"/>
</dbReference>
<keyword evidence="2" id="KW-1185">Reference proteome</keyword>
<name>A0A9P4GY41_9PLEO</name>
<dbReference type="Proteomes" id="UP000799777">
    <property type="component" value="Unassembled WGS sequence"/>
</dbReference>
<reference evidence="1" key="1">
    <citation type="journal article" date="2020" name="Stud. Mycol.">
        <title>101 Dothideomycetes genomes: a test case for predicting lifestyles and emergence of pathogens.</title>
        <authorList>
            <person name="Haridas S."/>
            <person name="Albert R."/>
            <person name="Binder M."/>
            <person name="Bloem J."/>
            <person name="Labutti K."/>
            <person name="Salamov A."/>
            <person name="Andreopoulos B."/>
            <person name="Baker S."/>
            <person name="Barry K."/>
            <person name="Bills G."/>
            <person name="Bluhm B."/>
            <person name="Cannon C."/>
            <person name="Castanera R."/>
            <person name="Culley D."/>
            <person name="Daum C."/>
            <person name="Ezra D."/>
            <person name="Gonzalez J."/>
            <person name="Henrissat B."/>
            <person name="Kuo A."/>
            <person name="Liang C."/>
            <person name="Lipzen A."/>
            <person name="Lutzoni F."/>
            <person name="Magnuson J."/>
            <person name="Mondo S."/>
            <person name="Nolan M."/>
            <person name="Ohm R."/>
            <person name="Pangilinan J."/>
            <person name="Park H.-J."/>
            <person name="Ramirez L."/>
            <person name="Alfaro M."/>
            <person name="Sun H."/>
            <person name="Tritt A."/>
            <person name="Yoshinaga Y."/>
            <person name="Zwiers L.-H."/>
            <person name="Turgeon B."/>
            <person name="Goodwin S."/>
            <person name="Spatafora J."/>
            <person name="Crous P."/>
            <person name="Grigoriev I."/>
        </authorList>
    </citation>
    <scope>NUCLEOTIDE SEQUENCE</scope>
    <source>
        <strain evidence="1">CBS 110217</strain>
    </source>
</reference>
<comment type="caution">
    <text evidence="1">The sequence shown here is derived from an EMBL/GenBank/DDBJ whole genome shotgun (WGS) entry which is preliminary data.</text>
</comment>
<evidence type="ECO:0000313" key="1">
    <source>
        <dbReference type="EMBL" id="KAF2023256.1"/>
    </source>
</evidence>
<sequence>MSLAQHNKIHSPLSVERKFTPTKDSIVRLTKNGGDKPFLKHVYLGRRVFKESYILDEAVKDQHPSGRYLIRMRNGGLEAKIETFRVGKGAVFATIYEQQLDGLEPLNWMRTIREEWELDGLNVAVDHTFFSSWLWGKAIYPQQPFCIGKVQLRKDWRTIKAKKLDAQEMDGKLDEFLKQHQRTFPGSEGEVHGKLEAFEKWMRDHIKKMCEGFKTTDEWQRRGNYDDYIRARMRIRLGAQR</sequence>
<gene>
    <name evidence="1" type="ORF">EK21DRAFT_95056</name>
</gene>
<proteinExistence type="predicted"/>
<accession>A0A9P4GY41</accession>
<dbReference type="AlphaFoldDB" id="A0A9P4GY41"/>
<evidence type="ECO:0000313" key="2">
    <source>
        <dbReference type="Proteomes" id="UP000799777"/>
    </source>
</evidence>
<dbReference type="OrthoDB" id="442176at2759"/>
<organism evidence="1 2">
    <name type="scientific">Setomelanomma holmii</name>
    <dbReference type="NCBI Taxonomy" id="210430"/>
    <lineage>
        <taxon>Eukaryota</taxon>
        <taxon>Fungi</taxon>
        <taxon>Dikarya</taxon>
        <taxon>Ascomycota</taxon>
        <taxon>Pezizomycotina</taxon>
        <taxon>Dothideomycetes</taxon>
        <taxon>Pleosporomycetidae</taxon>
        <taxon>Pleosporales</taxon>
        <taxon>Pleosporineae</taxon>
        <taxon>Phaeosphaeriaceae</taxon>
        <taxon>Setomelanomma</taxon>
    </lineage>
</organism>